<dbReference type="PROSITE" id="PS51257">
    <property type="entry name" value="PROKAR_LIPOPROTEIN"/>
    <property type="match status" value="1"/>
</dbReference>
<dbReference type="Proteomes" id="UP000199371">
    <property type="component" value="Unassembled WGS sequence"/>
</dbReference>
<sequence length="186" mass="20272">MRKIMLLIIMTLVAACSQLQQMSAYNVTETDLEQLLRQQIPKLTRQANVAGIPLKMQVKSMQVEIGPDNSEVVRVNTAATAALSLFGLSYPANMQLQVEGVPYYDGTEKAVYLRSVKLLGSQIEAAGYRGNLAPVTNELLQLVNSYLAANPVYKLDTTNPTVKLLTAVPVNMAVQSGRISFTPGKN</sequence>
<evidence type="ECO:0000313" key="2">
    <source>
        <dbReference type="Proteomes" id="UP000199371"/>
    </source>
</evidence>
<evidence type="ECO:0008006" key="3">
    <source>
        <dbReference type="Google" id="ProtNLM"/>
    </source>
</evidence>
<dbReference type="RefSeq" id="WP_092790572.1">
    <property type="nucleotide sequence ID" value="NZ_FNXF01000002.1"/>
</dbReference>
<dbReference type="OrthoDB" id="6398264at2"/>
<dbReference type="Pfam" id="PF07273">
    <property type="entry name" value="DUF1439"/>
    <property type="match status" value="1"/>
</dbReference>
<dbReference type="AlphaFoldDB" id="A0A1H6K6K4"/>
<accession>A0A1H6K6K4</accession>
<dbReference type="InterPro" id="IPR010835">
    <property type="entry name" value="DUF1439"/>
</dbReference>
<name>A0A1H6K6K4_9GAMM</name>
<evidence type="ECO:0000313" key="1">
    <source>
        <dbReference type="EMBL" id="SEH68053.1"/>
    </source>
</evidence>
<dbReference type="EMBL" id="FNXF01000002">
    <property type="protein sequence ID" value="SEH68053.1"/>
    <property type="molecule type" value="Genomic_DNA"/>
</dbReference>
<dbReference type="Gene3D" id="3.15.10.40">
    <property type="entry name" value="Uncharacterised protein PF07273, DUF1439"/>
    <property type="match status" value="1"/>
</dbReference>
<keyword evidence="2" id="KW-1185">Reference proteome</keyword>
<organism evidence="1 2">
    <name type="scientific">Rheinheimera pacifica</name>
    <dbReference type="NCBI Taxonomy" id="173990"/>
    <lineage>
        <taxon>Bacteria</taxon>
        <taxon>Pseudomonadati</taxon>
        <taxon>Pseudomonadota</taxon>
        <taxon>Gammaproteobacteria</taxon>
        <taxon>Chromatiales</taxon>
        <taxon>Chromatiaceae</taxon>
        <taxon>Rheinheimera</taxon>
    </lineage>
</organism>
<proteinExistence type="predicted"/>
<gene>
    <name evidence="1" type="ORF">SAMN05660691_00864</name>
</gene>
<reference evidence="2" key="1">
    <citation type="submission" date="2016-10" db="EMBL/GenBank/DDBJ databases">
        <authorList>
            <person name="Varghese N."/>
            <person name="Submissions S."/>
        </authorList>
    </citation>
    <scope>NUCLEOTIDE SEQUENCE [LARGE SCALE GENOMIC DNA]</scope>
    <source>
        <strain evidence="2">DSM 17616</strain>
    </source>
</reference>
<protein>
    <recommendedName>
        <fullName evidence="3">Lipoprotein</fullName>
    </recommendedName>
</protein>